<keyword evidence="4 6" id="KW-1133">Transmembrane helix</keyword>
<evidence type="ECO:0000313" key="8">
    <source>
        <dbReference type="EMBL" id="ORE85165.1"/>
    </source>
</evidence>
<evidence type="ECO:0000313" key="9">
    <source>
        <dbReference type="Proteomes" id="UP000192342"/>
    </source>
</evidence>
<feature type="domain" description="GtrA/DPMS transmembrane" evidence="7">
    <location>
        <begin position="7"/>
        <end position="120"/>
    </location>
</feature>
<dbReference type="OrthoDB" id="108054at2"/>
<dbReference type="STRING" id="1317117.ATO7_15317"/>
<dbReference type="InterPro" id="IPR051401">
    <property type="entry name" value="GtrA_CellWall_Glycosyl"/>
</dbReference>
<evidence type="ECO:0000256" key="3">
    <source>
        <dbReference type="ARBA" id="ARBA00022692"/>
    </source>
</evidence>
<feature type="transmembrane region" description="Helical" evidence="6">
    <location>
        <begin position="71"/>
        <end position="89"/>
    </location>
</feature>
<sequence>MLGQFVRFAGVGGIATALMYLLLIALVEGLSAPPVAASVAAYSLSAVFNYAANYRYTFDSRVPHRRALPRFMLIAMAGLALNTLIMYLMTAIATAHYLLAQIVATGVVLVWNFVANRRWTYAAHKV</sequence>
<dbReference type="EMBL" id="AQQV01000005">
    <property type="protein sequence ID" value="ORE85165.1"/>
    <property type="molecule type" value="Genomic_DNA"/>
</dbReference>
<dbReference type="Proteomes" id="UP000192342">
    <property type="component" value="Unassembled WGS sequence"/>
</dbReference>
<dbReference type="RefSeq" id="WP_083563316.1">
    <property type="nucleotide sequence ID" value="NZ_AQQV01000005.1"/>
</dbReference>
<evidence type="ECO:0000256" key="6">
    <source>
        <dbReference type="SAM" id="Phobius"/>
    </source>
</evidence>
<keyword evidence="9" id="KW-1185">Reference proteome</keyword>
<accession>A0A1Y1SA03</accession>
<feature type="transmembrane region" description="Helical" evidence="6">
    <location>
        <begin position="32"/>
        <end position="51"/>
    </location>
</feature>
<dbReference type="AlphaFoldDB" id="A0A1Y1SA03"/>
<evidence type="ECO:0000259" key="7">
    <source>
        <dbReference type="Pfam" id="PF04138"/>
    </source>
</evidence>
<dbReference type="Pfam" id="PF04138">
    <property type="entry name" value="GtrA_DPMS_TM"/>
    <property type="match status" value="1"/>
</dbReference>
<dbReference type="PANTHER" id="PTHR38459">
    <property type="entry name" value="PROPHAGE BACTOPRENOL-LINKED GLUCOSE TRANSLOCASE HOMOLOG"/>
    <property type="match status" value="1"/>
</dbReference>
<feature type="transmembrane region" description="Helical" evidence="6">
    <location>
        <begin position="95"/>
        <end position="115"/>
    </location>
</feature>
<proteinExistence type="inferred from homology"/>
<dbReference type="InterPro" id="IPR007267">
    <property type="entry name" value="GtrA_DPMS_TM"/>
</dbReference>
<feature type="transmembrane region" description="Helical" evidence="6">
    <location>
        <begin position="5"/>
        <end position="26"/>
    </location>
</feature>
<reference evidence="8 9" key="1">
    <citation type="submission" date="2013-04" db="EMBL/GenBank/DDBJ databases">
        <title>Oceanococcus atlanticus 22II-S10r2 Genome Sequencing.</title>
        <authorList>
            <person name="Lai Q."/>
            <person name="Li G."/>
            <person name="Shao Z."/>
        </authorList>
    </citation>
    <scope>NUCLEOTIDE SEQUENCE [LARGE SCALE GENOMIC DNA]</scope>
    <source>
        <strain evidence="8 9">22II-S10r2</strain>
    </source>
</reference>
<comment type="similarity">
    <text evidence="2">Belongs to the GtrA family.</text>
</comment>
<evidence type="ECO:0000256" key="4">
    <source>
        <dbReference type="ARBA" id="ARBA00022989"/>
    </source>
</evidence>
<keyword evidence="5 6" id="KW-0472">Membrane</keyword>
<keyword evidence="3 6" id="KW-0812">Transmembrane</keyword>
<evidence type="ECO:0000256" key="2">
    <source>
        <dbReference type="ARBA" id="ARBA00009399"/>
    </source>
</evidence>
<gene>
    <name evidence="8" type="ORF">ATO7_15317</name>
</gene>
<evidence type="ECO:0000256" key="5">
    <source>
        <dbReference type="ARBA" id="ARBA00023136"/>
    </source>
</evidence>
<organism evidence="8 9">
    <name type="scientific">Oceanococcus atlanticus</name>
    <dbReference type="NCBI Taxonomy" id="1317117"/>
    <lineage>
        <taxon>Bacteria</taxon>
        <taxon>Pseudomonadati</taxon>
        <taxon>Pseudomonadota</taxon>
        <taxon>Gammaproteobacteria</taxon>
        <taxon>Chromatiales</taxon>
        <taxon>Oceanococcaceae</taxon>
        <taxon>Oceanococcus</taxon>
    </lineage>
</organism>
<dbReference type="PANTHER" id="PTHR38459:SF1">
    <property type="entry name" value="PROPHAGE BACTOPRENOL-LINKED GLUCOSE TRANSLOCASE HOMOLOG"/>
    <property type="match status" value="1"/>
</dbReference>
<protein>
    <submittedName>
        <fullName evidence="8">GtrA family protein</fullName>
    </submittedName>
</protein>
<name>A0A1Y1SA03_9GAMM</name>
<comment type="caution">
    <text evidence="8">The sequence shown here is derived from an EMBL/GenBank/DDBJ whole genome shotgun (WGS) entry which is preliminary data.</text>
</comment>
<evidence type="ECO:0000256" key="1">
    <source>
        <dbReference type="ARBA" id="ARBA00004141"/>
    </source>
</evidence>
<dbReference type="GO" id="GO:0000271">
    <property type="term" value="P:polysaccharide biosynthetic process"/>
    <property type="evidence" value="ECO:0007669"/>
    <property type="project" value="InterPro"/>
</dbReference>
<comment type="subcellular location">
    <subcellularLocation>
        <location evidence="1">Membrane</location>
        <topology evidence="1">Multi-pass membrane protein</topology>
    </subcellularLocation>
</comment>
<dbReference type="GO" id="GO:0005886">
    <property type="term" value="C:plasma membrane"/>
    <property type="evidence" value="ECO:0007669"/>
    <property type="project" value="TreeGrafter"/>
</dbReference>